<protein>
    <submittedName>
        <fullName evidence="1">Uncharacterized protein</fullName>
    </submittedName>
</protein>
<organism evidence="1">
    <name type="scientific">Arundo donax</name>
    <name type="common">Giant reed</name>
    <name type="synonym">Donax arundinaceus</name>
    <dbReference type="NCBI Taxonomy" id="35708"/>
    <lineage>
        <taxon>Eukaryota</taxon>
        <taxon>Viridiplantae</taxon>
        <taxon>Streptophyta</taxon>
        <taxon>Embryophyta</taxon>
        <taxon>Tracheophyta</taxon>
        <taxon>Spermatophyta</taxon>
        <taxon>Magnoliopsida</taxon>
        <taxon>Liliopsida</taxon>
        <taxon>Poales</taxon>
        <taxon>Poaceae</taxon>
        <taxon>PACMAD clade</taxon>
        <taxon>Arundinoideae</taxon>
        <taxon>Arundineae</taxon>
        <taxon>Arundo</taxon>
    </lineage>
</organism>
<reference evidence="1" key="1">
    <citation type="submission" date="2014-09" db="EMBL/GenBank/DDBJ databases">
        <authorList>
            <person name="Magalhaes I.L.F."/>
            <person name="Oliveira U."/>
            <person name="Santos F.R."/>
            <person name="Vidigal T.H.D.A."/>
            <person name="Brescovit A.D."/>
            <person name="Santos A.J."/>
        </authorList>
    </citation>
    <scope>NUCLEOTIDE SEQUENCE</scope>
    <source>
        <tissue evidence="1">Shoot tissue taken approximately 20 cm above the soil surface</tissue>
    </source>
</reference>
<dbReference type="EMBL" id="GBRH01266225">
    <property type="protein sequence ID" value="JAD31670.1"/>
    <property type="molecule type" value="Transcribed_RNA"/>
</dbReference>
<evidence type="ECO:0000313" key="1">
    <source>
        <dbReference type="EMBL" id="JAD31670.1"/>
    </source>
</evidence>
<accession>A0A0A8Z4K0</accession>
<name>A0A0A8Z4K0_ARUDO</name>
<sequence length="56" mass="6039">MQWLGAQIQRGEEPNLAAGALFEEGEAQSNMGGAQSACLKPDLRMEELNPTVYSSI</sequence>
<reference evidence="1" key="2">
    <citation type="journal article" date="2015" name="Data Brief">
        <title>Shoot transcriptome of the giant reed, Arundo donax.</title>
        <authorList>
            <person name="Barrero R.A."/>
            <person name="Guerrero F.D."/>
            <person name="Moolhuijzen P."/>
            <person name="Goolsby J.A."/>
            <person name="Tidwell J."/>
            <person name="Bellgard S.E."/>
            <person name="Bellgard M.I."/>
        </authorList>
    </citation>
    <scope>NUCLEOTIDE SEQUENCE</scope>
    <source>
        <tissue evidence="1">Shoot tissue taken approximately 20 cm above the soil surface</tissue>
    </source>
</reference>
<proteinExistence type="predicted"/>
<dbReference type="AlphaFoldDB" id="A0A0A8Z4K0"/>